<evidence type="ECO:0000313" key="12">
    <source>
        <dbReference type="Proteomes" id="UP000076420"/>
    </source>
</evidence>
<dbReference type="InterPro" id="IPR002659">
    <property type="entry name" value="Glyco_trans_31"/>
</dbReference>
<evidence type="ECO:0000313" key="11">
    <source>
        <dbReference type="EnsemblMetazoa" id="BGLB007502-PB"/>
    </source>
</evidence>
<evidence type="ECO:0000256" key="5">
    <source>
        <dbReference type="ARBA" id="ARBA00022692"/>
    </source>
</evidence>
<dbReference type="PANTHER" id="PTHR11214:SF364">
    <property type="entry name" value="HEXOSYLTRANSFERASE"/>
    <property type="match status" value="1"/>
</dbReference>
<comment type="subcellular location">
    <subcellularLocation>
        <location evidence="1 10">Golgi apparatus membrane</location>
        <topology evidence="1 10">Single-pass type II membrane protein</topology>
    </subcellularLocation>
</comment>
<keyword evidence="4" id="KW-0808">Transferase</keyword>
<dbReference type="Proteomes" id="UP000076420">
    <property type="component" value="Unassembled WGS sequence"/>
</dbReference>
<dbReference type="OrthoDB" id="6274240at2759"/>
<dbReference type="GO" id="GO:0016758">
    <property type="term" value="F:hexosyltransferase activity"/>
    <property type="evidence" value="ECO:0007669"/>
    <property type="project" value="InterPro"/>
</dbReference>
<dbReference type="EC" id="2.4.1.-" evidence="10"/>
<evidence type="ECO:0000256" key="1">
    <source>
        <dbReference type="ARBA" id="ARBA00004323"/>
    </source>
</evidence>
<dbReference type="EnsemblMetazoa" id="BGLB007502-RB">
    <property type="protein sequence ID" value="BGLB007502-PB"/>
    <property type="gene ID" value="BGLB007502"/>
</dbReference>
<sequence>MRLFFCQGGKTILRLSSAFILVLMLCFVLELRNLSTVHSKLLHAYDFMEDIGEAKNVTERLRSSSFNSTLNVTVVKVENTNNDGVSRQMGECGENKSVDVSSTNMIDSRRNITLSPVAVEKVKSIASDLNVSKSEIIYPTNIIGEYVFVNSDLCRGVGVIDFIIIVHTAPDNLDRRQRIRQTFANESLFVPFHVRVAFLLGRPRNKSLENILFEEHQKYNDTVMGDFLDDYHNLTLKGVMGYRWVSQFCMNSRFVLKIDDDVMINTFKLLYSFYSHMIGKIKSIFCSHWRKNSMGILREGKWKVDSRSFPGKTTFPFDYCSGFVVIITTDLVTPMYEAAKVTPFFWIDDLYLFGMLPYVVGGVTFHDYPLSSNLTLNDAEAMKCIGQQGIKCPILASITRPDIFGEYWNLIKDTYQAGLWNLSSNFIV</sequence>
<comment type="similarity">
    <text evidence="2 10">Belongs to the glycosyltransferase 31 family.</text>
</comment>
<dbReference type="PANTHER" id="PTHR11214">
    <property type="entry name" value="BETA-1,3-N-ACETYLGLUCOSAMINYLTRANSFERASE"/>
    <property type="match status" value="1"/>
</dbReference>
<name>A0A2C9JSU3_BIOGL</name>
<keyword evidence="5 10" id="KW-0812">Transmembrane</keyword>
<dbReference type="KEGG" id="bgt:106066702"/>
<protein>
    <recommendedName>
        <fullName evidence="10">Hexosyltransferase</fullName>
        <ecNumber evidence="10">2.4.1.-</ecNumber>
    </recommendedName>
</protein>
<dbReference type="Gene3D" id="3.90.550.50">
    <property type="match status" value="1"/>
</dbReference>
<keyword evidence="3 10" id="KW-0328">Glycosyltransferase</keyword>
<evidence type="ECO:0000256" key="3">
    <source>
        <dbReference type="ARBA" id="ARBA00022676"/>
    </source>
</evidence>
<feature type="transmembrane region" description="Helical" evidence="10">
    <location>
        <begin position="12"/>
        <end position="31"/>
    </location>
</feature>
<evidence type="ECO:0000256" key="6">
    <source>
        <dbReference type="ARBA" id="ARBA00022968"/>
    </source>
</evidence>
<gene>
    <name evidence="11" type="primary">106066702</name>
</gene>
<dbReference type="AlphaFoldDB" id="A0A2C9JSU3"/>
<reference evidence="11" key="1">
    <citation type="submission" date="2020-05" db="UniProtKB">
        <authorList>
            <consortium name="EnsemblMetazoa"/>
        </authorList>
    </citation>
    <scope>IDENTIFICATION</scope>
    <source>
        <strain evidence="11">BB02</strain>
    </source>
</reference>
<dbReference type="VEuPathDB" id="VectorBase:BGLAX_027016"/>
<evidence type="ECO:0000256" key="4">
    <source>
        <dbReference type="ARBA" id="ARBA00022679"/>
    </source>
</evidence>
<dbReference type="RefSeq" id="XP_013081236.2">
    <property type="nucleotide sequence ID" value="XM_013225782.2"/>
</dbReference>
<dbReference type="VEuPathDB" id="VectorBase:BGLB007502"/>
<organism evidence="11 12">
    <name type="scientific">Biomphalaria glabrata</name>
    <name type="common">Bloodfluke planorb</name>
    <name type="synonym">Freshwater snail</name>
    <dbReference type="NCBI Taxonomy" id="6526"/>
    <lineage>
        <taxon>Eukaryota</taxon>
        <taxon>Metazoa</taxon>
        <taxon>Spiralia</taxon>
        <taxon>Lophotrochozoa</taxon>
        <taxon>Mollusca</taxon>
        <taxon>Gastropoda</taxon>
        <taxon>Heterobranchia</taxon>
        <taxon>Euthyneura</taxon>
        <taxon>Panpulmonata</taxon>
        <taxon>Hygrophila</taxon>
        <taxon>Lymnaeoidea</taxon>
        <taxon>Planorbidae</taxon>
        <taxon>Biomphalaria</taxon>
    </lineage>
</organism>
<keyword evidence="6 10" id="KW-0735">Signal-anchor</keyword>
<dbReference type="GO" id="GO:0006493">
    <property type="term" value="P:protein O-linked glycosylation"/>
    <property type="evidence" value="ECO:0007669"/>
    <property type="project" value="TreeGrafter"/>
</dbReference>
<dbReference type="Pfam" id="PF01762">
    <property type="entry name" value="Galactosyl_T"/>
    <property type="match status" value="1"/>
</dbReference>
<dbReference type="GO" id="GO:0000139">
    <property type="term" value="C:Golgi membrane"/>
    <property type="evidence" value="ECO:0007669"/>
    <property type="project" value="UniProtKB-SubCell"/>
</dbReference>
<evidence type="ECO:0000256" key="9">
    <source>
        <dbReference type="ARBA" id="ARBA00023136"/>
    </source>
</evidence>
<evidence type="ECO:0000256" key="8">
    <source>
        <dbReference type="ARBA" id="ARBA00023034"/>
    </source>
</evidence>
<keyword evidence="8 10" id="KW-0333">Golgi apparatus</keyword>
<evidence type="ECO:0000256" key="2">
    <source>
        <dbReference type="ARBA" id="ARBA00008661"/>
    </source>
</evidence>
<keyword evidence="9 10" id="KW-0472">Membrane</keyword>
<evidence type="ECO:0000256" key="10">
    <source>
        <dbReference type="RuleBase" id="RU363063"/>
    </source>
</evidence>
<keyword evidence="7 10" id="KW-1133">Transmembrane helix</keyword>
<proteinExistence type="inferred from homology"/>
<dbReference type="STRING" id="6526.A0A2C9JSU3"/>
<evidence type="ECO:0000256" key="7">
    <source>
        <dbReference type="ARBA" id="ARBA00022989"/>
    </source>
</evidence>
<accession>A0A2C9JSU3</accession>